<feature type="compositionally biased region" description="Basic and acidic residues" evidence="1">
    <location>
        <begin position="43"/>
        <end position="52"/>
    </location>
</feature>
<organism evidence="2 3">
    <name type="scientific">Dysosmobacter segnis</name>
    <dbReference type="NCBI Taxonomy" id="2763042"/>
    <lineage>
        <taxon>Bacteria</taxon>
        <taxon>Bacillati</taxon>
        <taxon>Bacillota</taxon>
        <taxon>Clostridia</taxon>
        <taxon>Eubacteriales</taxon>
        <taxon>Oscillospiraceae</taxon>
        <taxon>Dysosmobacter</taxon>
    </lineage>
</organism>
<gene>
    <name evidence="2" type="ORF">H8Z83_01835</name>
</gene>
<evidence type="ECO:0000313" key="3">
    <source>
        <dbReference type="Proteomes" id="UP000620327"/>
    </source>
</evidence>
<reference evidence="2" key="1">
    <citation type="submission" date="2020-08" db="EMBL/GenBank/DDBJ databases">
        <title>Genome public.</title>
        <authorList>
            <person name="Liu C."/>
            <person name="Sun Q."/>
        </authorList>
    </citation>
    <scope>NUCLEOTIDE SEQUENCE</scope>
    <source>
        <strain evidence="2">BX15</strain>
    </source>
</reference>
<evidence type="ECO:0000313" key="2">
    <source>
        <dbReference type="EMBL" id="MBC5769090.1"/>
    </source>
</evidence>
<name>A0A923MFH5_9FIRM</name>
<feature type="compositionally biased region" description="Acidic residues" evidence="1">
    <location>
        <begin position="31"/>
        <end position="41"/>
    </location>
</feature>
<sequence>MLLALLLTACGGQNREPENPPAAKPSAPGEEAAEPPDETPEPEPAKPEEKEPLSLEDVLTDIYTVAPGTAGSSLRAAYAAGELLDWIDVNSVEQEDVFRWIDENVPMENSAELARAWAAVLTEAEALMRGDETAYDALDDAGYTMEQPYRSTGRVKWAAWKLLPLFTQILDRTERAEYRYEAPGDYSAVTEEALAGIWVDDAGTTVLLFSEDGCRIVYPELELLGETAYPFRVRDRSSVGYCPELDIDYLQNDFSAPLVCYVSGIDDTHFWSNTQNKCFRRLA</sequence>
<protein>
    <submittedName>
        <fullName evidence="2">Uncharacterized protein</fullName>
    </submittedName>
</protein>
<evidence type="ECO:0000256" key="1">
    <source>
        <dbReference type="SAM" id="MobiDB-lite"/>
    </source>
</evidence>
<dbReference type="RefSeq" id="WP_187013476.1">
    <property type="nucleotide sequence ID" value="NZ_JACOQI010000001.1"/>
</dbReference>
<dbReference type="EMBL" id="JACOQI010000001">
    <property type="protein sequence ID" value="MBC5769090.1"/>
    <property type="molecule type" value="Genomic_DNA"/>
</dbReference>
<proteinExistence type="predicted"/>
<feature type="region of interest" description="Disordered" evidence="1">
    <location>
        <begin position="9"/>
        <end position="52"/>
    </location>
</feature>
<accession>A0A923MFH5</accession>
<dbReference type="AlphaFoldDB" id="A0A923MFH5"/>
<keyword evidence="3" id="KW-1185">Reference proteome</keyword>
<comment type="caution">
    <text evidence="2">The sequence shown here is derived from an EMBL/GenBank/DDBJ whole genome shotgun (WGS) entry which is preliminary data.</text>
</comment>
<dbReference type="Proteomes" id="UP000620327">
    <property type="component" value="Unassembled WGS sequence"/>
</dbReference>